<comment type="caution">
    <text evidence="1">The sequence shown here is derived from an EMBL/GenBank/DDBJ whole genome shotgun (WGS) entry which is preliminary data.</text>
</comment>
<dbReference type="OrthoDB" id="5541807at2759"/>
<proteinExistence type="predicted"/>
<sequence length="1259" mass="143714">MKSLQKRRIKTAEDALHCLTEARSLTDNKYLIEIVKRMREPVRDPRRLPPSEQPFQSQLMSRQVCQDLLKVITKADESGNLPRIDAQAVLDIYGYAKSQGWEIDSPVLSDTAEFLANSSYNGYVDAVAIMHKEHLKTVADLRLTNDSGYVKLQRKRLILQLERLNVSKLESNQIPLNELQSRIDELSADQKRQANAALAVDPLDTAMEIARTLADRSFVSQIGFFSVLVRALCVRERVADAEWLFGIMKSHGRFKHAGNIYASMMSLYYRVNRPSKAEALFSEFRSLWQAEWSQIQSVRVMPDPVSATAEEWRLKHEEHIENPHVITTGELQAIRSTAADPFYQYSLAQLGSEDVSNVVDFIVDAKYREFVAFTPNHFDILNRLVVECDYLDLGVKLFLEIMRGAHIDGGRGVVAKDVIYSEQPRYRNMSRILWALPKAGRWEEAWKIVDAENMNSDTPMLHSNALKALMRIALAKGSVVEAKACAERLRELVHYYPKAAHNITNSWLDDVFIYTQRIYRQPVPSGQHPVSELVEALVCSGDRIHGFSMAEWNARLIKYTFYSRVLGNAVRAQVHDELFSIICRHDLLSLLQVRRVALAAVDEVLDRIPQSAKRVPVKISDAALGWKLFIETDMTPSDQLQLKLEKHFPERSDSAFWQCVLELVTRETRQTTIDDDARKALLVLKLAFIAQAKIPPPTLTMANQLLLEARLPIVDISTGDLLPEIEQIRRASAYEQLSEKERAAAMVVATGQVPRSRWRITKEGILAASKINNESPIREKARWYLACRRRFEIPALKQLTLLVIDLVNHGSRDQWEPIFRDHMPEFLESMCNPSFSSARERILYARSIWSHAIVAYSRLGEIEAAASYYNKIIDIGSFPNPQAAGDLLSALKSSDTPLPVLRANWSASANTLYGLDPTLPPTGQSPADPFLATVDQEERNEQLVQIGLCMLYGSYRSNPRVTDYFINTVLNVLRMSGKMDLIRHLFETVAPTAIQSMPHFERHHPSYQLSAATWALFISAAVEFGERALAEHWFKGYRLTALPLFLKHRHAYSPFTDKLSPNAKLYHLAIPYYITPQVWHPRDRYGRVPDPAYNIEEVKRQIEMDRLRELDGLRPTTAGSQKMISIYTCVVEYRDMAKAESLATGILALSQDKILPKAVTILPKLNWAKCTSHMVRGYLDELRQLQTLSSPDVAKVNYSSERLAHWYAVWERAYLLARKEDISITRLPVRLTRHERDEIEDIARSRGKKTRHSTFQLFK</sequence>
<keyword evidence="2" id="KW-1185">Reference proteome</keyword>
<dbReference type="GeneID" id="63801868"/>
<dbReference type="Pfam" id="PF01535">
    <property type="entry name" value="PPR"/>
    <property type="match status" value="2"/>
</dbReference>
<accession>A0A1Y1WK99</accession>
<reference evidence="1 2" key="1">
    <citation type="submission" date="2016-07" db="EMBL/GenBank/DDBJ databases">
        <title>Pervasive Adenine N6-methylation of Active Genes in Fungi.</title>
        <authorList>
            <consortium name="DOE Joint Genome Institute"/>
            <person name="Mondo S.J."/>
            <person name="Dannebaum R.O."/>
            <person name="Kuo R.C."/>
            <person name="Labutti K."/>
            <person name="Haridas S."/>
            <person name="Kuo A."/>
            <person name="Salamov A."/>
            <person name="Ahrendt S.R."/>
            <person name="Lipzen A."/>
            <person name="Sullivan W."/>
            <person name="Andreopoulos W.B."/>
            <person name="Clum A."/>
            <person name="Lindquist E."/>
            <person name="Daum C."/>
            <person name="Ramamoorthy G.K."/>
            <person name="Gryganskyi A."/>
            <person name="Culley D."/>
            <person name="Magnuson J.K."/>
            <person name="James T.Y."/>
            <person name="O'Malley M.A."/>
            <person name="Stajich J.E."/>
            <person name="Spatafora J.W."/>
            <person name="Visel A."/>
            <person name="Grigoriev I.V."/>
        </authorList>
    </citation>
    <scope>NUCLEOTIDE SEQUENCE [LARGE SCALE GENOMIC DNA]</scope>
    <source>
        <strain evidence="1 2">ATCC 12442</strain>
    </source>
</reference>
<gene>
    <name evidence="1" type="ORF">DL89DRAFT_253890</name>
</gene>
<dbReference type="AlphaFoldDB" id="A0A1Y1WK99"/>
<dbReference type="InterPro" id="IPR002885">
    <property type="entry name" value="PPR_rpt"/>
</dbReference>
<dbReference type="EMBL" id="MCFD01000001">
    <property type="protein sequence ID" value="ORX73991.1"/>
    <property type="molecule type" value="Genomic_DNA"/>
</dbReference>
<name>A0A1Y1WK99_9FUNG</name>
<dbReference type="InterPro" id="IPR011990">
    <property type="entry name" value="TPR-like_helical_dom_sf"/>
</dbReference>
<dbReference type="Gene3D" id="1.25.40.10">
    <property type="entry name" value="Tetratricopeptide repeat domain"/>
    <property type="match status" value="1"/>
</dbReference>
<dbReference type="Proteomes" id="UP000193922">
    <property type="component" value="Unassembled WGS sequence"/>
</dbReference>
<dbReference type="RefSeq" id="XP_040747202.1">
    <property type="nucleotide sequence ID" value="XM_040885220.1"/>
</dbReference>
<protein>
    <submittedName>
        <fullName evidence="1">Uncharacterized protein</fullName>
    </submittedName>
</protein>
<evidence type="ECO:0000313" key="1">
    <source>
        <dbReference type="EMBL" id="ORX73991.1"/>
    </source>
</evidence>
<evidence type="ECO:0000313" key="2">
    <source>
        <dbReference type="Proteomes" id="UP000193922"/>
    </source>
</evidence>
<organism evidence="1 2">
    <name type="scientific">Linderina pennispora</name>
    <dbReference type="NCBI Taxonomy" id="61395"/>
    <lineage>
        <taxon>Eukaryota</taxon>
        <taxon>Fungi</taxon>
        <taxon>Fungi incertae sedis</taxon>
        <taxon>Zoopagomycota</taxon>
        <taxon>Kickxellomycotina</taxon>
        <taxon>Kickxellomycetes</taxon>
        <taxon>Kickxellales</taxon>
        <taxon>Kickxellaceae</taxon>
        <taxon>Linderina</taxon>
    </lineage>
</organism>